<gene>
    <name evidence="2" type="ORF">Cspa_c26920</name>
</gene>
<accession>M1MYG3</accession>
<protein>
    <submittedName>
        <fullName evidence="2">Rho termination factor</fullName>
    </submittedName>
</protein>
<dbReference type="Proteomes" id="UP000011728">
    <property type="component" value="Chromosome"/>
</dbReference>
<dbReference type="GO" id="GO:0006353">
    <property type="term" value="P:DNA-templated transcription termination"/>
    <property type="evidence" value="ECO:0007669"/>
    <property type="project" value="InterPro"/>
</dbReference>
<reference evidence="2 3" key="1">
    <citation type="submission" date="2013-02" db="EMBL/GenBank/DDBJ databases">
        <title>Genome sequence of Clostridium saccharoperbutylacetonicum N1-4(HMT).</title>
        <authorList>
            <person name="Poehlein A."/>
            <person name="Daniel R."/>
        </authorList>
    </citation>
    <scope>NUCLEOTIDE SEQUENCE [LARGE SCALE GENOMIC DNA]</scope>
    <source>
        <strain evidence="3">N1-4(HMT)</strain>
    </source>
</reference>
<evidence type="ECO:0000259" key="1">
    <source>
        <dbReference type="Pfam" id="PF07498"/>
    </source>
</evidence>
<proteinExistence type="predicted"/>
<organism evidence="2 3">
    <name type="scientific">Clostridium saccharoperbutylacetonicum N1-4(HMT)</name>
    <dbReference type="NCBI Taxonomy" id="931276"/>
    <lineage>
        <taxon>Bacteria</taxon>
        <taxon>Bacillati</taxon>
        <taxon>Bacillota</taxon>
        <taxon>Clostridia</taxon>
        <taxon>Eubacteriales</taxon>
        <taxon>Clostridiaceae</taxon>
        <taxon>Clostridium</taxon>
    </lineage>
</organism>
<feature type="domain" description="Rho termination factor-like N-terminal" evidence="1">
    <location>
        <begin position="42"/>
        <end position="73"/>
    </location>
</feature>
<dbReference type="InterPro" id="IPR011112">
    <property type="entry name" value="Rho-like_N"/>
</dbReference>
<dbReference type="PATRIC" id="fig|931276.5.peg.2704"/>
<dbReference type="InterPro" id="IPR036361">
    <property type="entry name" value="SAP_dom_sf"/>
</dbReference>
<evidence type="ECO:0000313" key="2">
    <source>
        <dbReference type="EMBL" id="AGF56457.1"/>
    </source>
</evidence>
<dbReference type="HOGENOM" id="CLU_2567859_0_0_9"/>
<keyword evidence="3" id="KW-1185">Reference proteome</keyword>
<evidence type="ECO:0000313" key="3">
    <source>
        <dbReference type="Proteomes" id="UP000011728"/>
    </source>
</evidence>
<name>M1MYG3_9CLOT</name>
<dbReference type="EMBL" id="CP004121">
    <property type="protein sequence ID" value="AGF56457.1"/>
    <property type="molecule type" value="Genomic_DNA"/>
</dbReference>
<dbReference type="OrthoDB" id="2086662at2"/>
<dbReference type="RefSeq" id="WP_015392776.1">
    <property type="nucleotide sequence ID" value="NC_020291.1"/>
</dbReference>
<dbReference type="AlphaFoldDB" id="M1MYG3"/>
<dbReference type="KEGG" id="csr:Cspa_c26920"/>
<sequence length="81" mass="9536">MKCKHCGIKIDNPMIFHIHENRCLEDQRANGFIKDNKENDIDYNSMTVEQLKVICKDKGLEGYSNFNKDELIAFMKEKIQL</sequence>
<dbReference type="Pfam" id="PF07498">
    <property type="entry name" value="Rho_N"/>
    <property type="match status" value="1"/>
</dbReference>
<dbReference type="Gene3D" id="1.10.720.30">
    <property type="entry name" value="SAP domain"/>
    <property type="match status" value="1"/>
</dbReference>